<feature type="binding site" evidence="16">
    <location>
        <position position="43"/>
    </location>
    <ligand>
        <name>ATP</name>
        <dbReference type="ChEBI" id="CHEBI:30616"/>
    </ligand>
</feature>
<keyword evidence="8" id="KW-0498">Mitosis</keyword>
<dbReference type="PANTHER" id="PTHR24056:SF334">
    <property type="entry name" value="CYCLIN-DEPENDENT KINASE 1"/>
    <property type="match status" value="1"/>
</dbReference>
<evidence type="ECO:0000256" key="10">
    <source>
        <dbReference type="ARBA" id="ARBA00022840"/>
    </source>
</evidence>
<dbReference type="GO" id="GO:0051301">
    <property type="term" value="P:cell division"/>
    <property type="evidence" value="ECO:0007669"/>
    <property type="project" value="UniProtKB-KW"/>
</dbReference>
<keyword evidence="11" id="KW-0539">Nucleus</keyword>
<evidence type="ECO:0000256" key="14">
    <source>
        <dbReference type="ARBA" id="ARBA00048367"/>
    </source>
</evidence>
<dbReference type="AlphaFoldDB" id="A0A0K0FPH2"/>
<reference evidence="20" key="2">
    <citation type="submission" date="2015-08" db="UniProtKB">
        <authorList>
            <consortium name="WormBaseParasite"/>
        </authorList>
    </citation>
    <scope>IDENTIFICATION</scope>
</reference>
<accession>A0A0K0FPH2</accession>
<keyword evidence="12" id="KW-0131">Cell cycle</keyword>
<dbReference type="InterPro" id="IPR008271">
    <property type="entry name" value="Ser/Thr_kinase_AS"/>
</dbReference>
<dbReference type="InterPro" id="IPR050108">
    <property type="entry name" value="CDK"/>
</dbReference>
<dbReference type="PROSITE" id="PS00108">
    <property type="entry name" value="PROTEIN_KINASE_ST"/>
    <property type="match status" value="1"/>
</dbReference>
<evidence type="ECO:0000313" key="19">
    <source>
        <dbReference type="Proteomes" id="UP000035680"/>
    </source>
</evidence>
<dbReference type="FunFam" id="1.10.510.10:FF:000706">
    <property type="entry name" value="Cyclin-dependent kinase 1"/>
    <property type="match status" value="1"/>
</dbReference>
<reference evidence="19" key="1">
    <citation type="submission" date="2014-07" db="EMBL/GenBank/DDBJ databases">
        <authorList>
            <person name="Martin A.A"/>
            <person name="De Silva N."/>
        </authorList>
    </citation>
    <scope>NUCLEOTIDE SEQUENCE</scope>
</reference>
<sequence length="321" mass="37115">MVVSKRLKVTLNDLVKLEKIGEGTYGVVYKYRHMPTGRIVAVKRIKMDIDDEGVPPSSIREIAMLREVRHPNIVSLEDFILMPRKLYLIFEYLYLDLKIYMDRIPEGQVMEPDTVKSFLYQICQGICFCHQRRVLHRDLKPQNLLIDSGGCVKLADFGLSRTVGVPVAVYTHEIVTLWYRSPEILLGADKYSTAVDVWSIACIFGEMATGSILFGGDSEIDQLYKIFQTLGTPSEETWPDIVNLQDYKPTFPKWRSRNIKQRFVDYLDEEGILLLQDMLIYDPQNRANVKDILKHNFFNDLDKKKLPCGDYNGDIFIEDTE</sequence>
<keyword evidence="10 16" id="KW-0067">ATP-binding</keyword>
<dbReference type="Gene3D" id="1.10.510.10">
    <property type="entry name" value="Transferase(Phosphotransferase) domain 1"/>
    <property type="match status" value="1"/>
</dbReference>
<dbReference type="InterPro" id="IPR011009">
    <property type="entry name" value="Kinase-like_dom_sf"/>
</dbReference>
<dbReference type="Pfam" id="PF00069">
    <property type="entry name" value="Pkinase"/>
    <property type="match status" value="1"/>
</dbReference>
<feature type="domain" description="Protein kinase" evidence="18">
    <location>
        <begin position="14"/>
        <end position="298"/>
    </location>
</feature>
<evidence type="ECO:0000256" key="7">
    <source>
        <dbReference type="ARBA" id="ARBA00022741"/>
    </source>
</evidence>
<dbReference type="Proteomes" id="UP000035680">
    <property type="component" value="Unassembled WGS sequence"/>
</dbReference>
<comment type="subcellular location">
    <subcellularLocation>
        <location evidence="1">Nucleus</location>
    </subcellularLocation>
</comment>
<dbReference type="PANTHER" id="PTHR24056">
    <property type="entry name" value="CELL DIVISION PROTEIN KINASE"/>
    <property type="match status" value="1"/>
</dbReference>
<organism evidence="19 20">
    <name type="scientific">Strongyloides venezuelensis</name>
    <name type="common">Threadworm</name>
    <dbReference type="NCBI Taxonomy" id="75913"/>
    <lineage>
        <taxon>Eukaryota</taxon>
        <taxon>Metazoa</taxon>
        <taxon>Ecdysozoa</taxon>
        <taxon>Nematoda</taxon>
        <taxon>Chromadorea</taxon>
        <taxon>Rhabditida</taxon>
        <taxon>Tylenchina</taxon>
        <taxon>Panagrolaimomorpha</taxon>
        <taxon>Strongyloidoidea</taxon>
        <taxon>Strongyloididae</taxon>
        <taxon>Strongyloides</taxon>
    </lineage>
</organism>
<comment type="similarity">
    <text evidence="2">Belongs to the protein kinase superfamily. CMGC Ser/Thr protein kinase family. CDC2/CDKX subfamily.</text>
</comment>
<dbReference type="GO" id="GO:0005524">
    <property type="term" value="F:ATP binding"/>
    <property type="evidence" value="ECO:0007669"/>
    <property type="project" value="UniProtKB-UniRule"/>
</dbReference>
<proteinExistence type="inferred from homology"/>
<evidence type="ECO:0000256" key="12">
    <source>
        <dbReference type="ARBA" id="ARBA00023306"/>
    </source>
</evidence>
<evidence type="ECO:0000256" key="13">
    <source>
        <dbReference type="ARBA" id="ARBA00047811"/>
    </source>
</evidence>
<evidence type="ECO:0000256" key="1">
    <source>
        <dbReference type="ARBA" id="ARBA00004123"/>
    </source>
</evidence>
<dbReference type="PROSITE" id="PS00107">
    <property type="entry name" value="PROTEIN_KINASE_ATP"/>
    <property type="match status" value="1"/>
</dbReference>
<evidence type="ECO:0000256" key="15">
    <source>
        <dbReference type="ARBA" id="ARBA00049280"/>
    </source>
</evidence>
<dbReference type="GO" id="GO:0005634">
    <property type="term" value="C:nucleus"/>
    <property type="evidence" value="ECO:0007669"/>
    <property type="project" value="UniProtKB-SubCell"/>
</dbReference>
<dbReference type="PROSITE" id="PS50011">
    <property type="entry name" value="PROTEIN_KINASE_DOM"/>
    <property type="match status" value="1"/>
</dbReference>
<comment type="catalytic activity">
    <reaction evidence="15">
        <text>[DNA-directed RNA polymerase] + ATP = phospho-[DNA-directed RNA polymerase] + ADP + H(+)</text>
        <dbReference type="Rhea" id="RHEA:10216"/>
        <dbReference type="Rhea" id="RHEA-COMP:11321"/>
        <dbReference type="Rhea" id="RHEA-COMP:11322"/>
        <dbReference type="ChEBI" id="CHEBI:15378"/>
        <dbReference type="ChEBI" id="CHEBI:30616"/>
        <dbReference type="ChEBI" id="CHEBI:43176"/>
        <dbReference type="ChEBI" id="CHEBI:68546"/>
        <dbReference type="ChEBI" id="CHEBI:456216"/>
        <dbReference type="EC" id="2.7.11.23"/>
    </reaction>
</comment>
<dbReference type="GO" id="GO:0000086">
    <property type="term" value="P:G2/M transition of mitotic cell cycle"/>
    <property type="evidence" value="ECO:0007669"/>
    <property type="project" value="TreeGrafter"/>
</dbReference>
<evidence type="ECO:0000256" key="6">
    <source>
        <dbReference type="ARBA" id="ARBA00022679"/>
    </source>
</evidence>
<dbReference type="GO" id="GO:0051446">
    <property type="term" value="P:positive regulation of meiotic cell cycle"/>
    <property type="evidence" value="ECO:0007669"/>
    <property type="project" value="UniProtKB-ARBA"/>
</dbReference>
<protein>
    <submittedName>
        <fullName evidence="20">Cyclin-dependent kinase 1 (inferred by orthology to a human protein)</fullName>
    </submittedName>
</protein>
<dbReference type="InterPro" id="IPR017441">
    <property type="entry name" value="Protein_kinase_ATP_BS"/>
</dbReference>
<dbReference type="GO" id="GO:0008353">
    <property type="term" value="F:RNA polymerase II CTD heptapeptide repeat kinase activity"/>
    <property type="evidence" value="ECO:0007669"/>
    <property type="project" value="UniProtKB-EC"/>
</dbReference>
<dbReference type="GO" id="GO:0007095">
    <property type="term" value="P:mitotic G2 DNA damage checkpoint signaling"/>
    <property type="evidence" value="ECO:0007669"/>
    <property type="project" value="TreeGrafter"/>
</dbReference>
<keyword evidence="7 16" id="KW-0547">Nucleotide-binding</keyword>
<evidence type="ECO:0000256" key="16">
    <source>
        <dbReference type="PROSITE-ProRule" id="PRU10141"/>
    </source>
</evidence>
<keyword evidence="5" id="KW-0132">Cell division</keyword>
<dbReference type="InterPro" id="IPR000719">
    <property type="entry name" value="Prot_kinase_dom"/>
</dbReference>
<evidence type="ECO:0000256" key="2">
    <source>
        <dbReference type="ARBA" id="ARBA00006485"/>
    </source>
</evidence>
<dbReference type="SUPFAM" id="SSF56112">
    <property type="entry name" value="Protein kinase-like (PK-like)"/>
    <property type="match status" value="1"/>
</dbReference>
<comment type="catalytic activity">
    <reaction evidence="13">
        <text>L-threonyl-[protein] + ATP = O-phospho-L-threonyl-[protein] + ADP + H(+)</text>
        <dbReference type="Rhea" id="RHEA:46608"/>
        <dbReference type="Rhea" id="RHEA-COMP:11060"/>
        <dbReference type="Rhea" id="RHEA-COMP:11605"/>
        <dbReference type="ChEBI" id="CHEBI:15378"/>
        <dbReference type="ChEBI" id="CHEBI:30013"/>
        <dbReference type="ChEBI" id="CHEBI:30616"/>
        <dbReference type="ChEBI" id="CHEBI:61977"/>
        <dbReference type="ChEBI" id="CHEBI:456216"/>
        <dbReference type="EC" id="2.7.11.22"/>
    </reaction>
</comment>
<name>A0A0K0FPH2_STRVS</name>
<keyword evidence="6" id="KW-0808">Transferase</keyword>
<evidence type="ECO:0000256" key="4">
    <source>
        <dbReference type="ARBA" id="ARBA00022553"/>
    </source>
</evidence>
<evidence type="ECO:0000256" key="9">
    <source>
        <dbReference type="ARBA" id="ARBA00022777"/>
    </source>
</evidence>
<evidence type="ECO:0000256" key="3">
    <source>
        <dbReference type="ARBA" id="ARBA00022527"/>
    </source>
</evidence>
<evidence type="ECO:0000256" key="5">
    <source>
        <dbReference type="ARBA" id="ARBA00022618"/>
    </source>
</evidence>
<evidence type="ECO:0000256" key="17">
    <source>
        <dbReference type="RuleBase" id="RU000304"/>
    </source>
</evidence>
<keyword evidence="19" id="KW-1185">Reference proteome</keyword>
<evidence type="ECO:0000256" key="11">
    <source>
        <dbReference type="ARBA" id="ARBA00023242"/>
    </source>
</evidence>
<dbReference type="GO" id="GO:0004693">
    <property type="term" value="F:cyclin-dependent protein serine/threonine kinase activity"/>
    <property type="evidence" value="ECO:0007669"/>
    <property type="project" value="UniProtKB-EC"/>
</dbReference>
<comment type="catalytic activity">
    <reaction evidence="14">
        <text>L-seryl-[protein] + ATP = O-phospho-L-seryl-[protein] + ADP + H(+)</text>
        <dbReference type="Rhea" id="RHEA:17989"/>
        <dbReference type="Rhea" id="RHEA-COMP:9863"/>
        <dbReference type="Rhea" id="RHEA-COMP:11604"/>
        <dbReference type="ChEBI" id="CHEBI:15378"/>
        <dbReference type="ChEBI" id="CHEBI:29999"/>
        <dbReference type="ChEBI" id="CHEBI:30616"/>
        <dbReference type="ChEBI" id="CHEBI:83421"/>
        <dbReference type="ChEBI" id="CHEBI:456216"/>
        <dbReference type="EC" id="2.7.11.22"/>
    </reaction>
</comment>
<dbReference type="GO" id="GO:0090068">
    <property type="term" value="P:positive regulation of cell cycle process"/>
    <property type="evidence" value="ECO:0007669"/>
    <property type="project" value="UniProtKB-ARBA"/>
</dbReference>
<dbReference type="SMART" id="SM00220">
    <property type="entry name" value="S_TKc"/>
    <property type="match status" value="1"/>
</dbReference>
<dbReference type="Gene3D" id="3.30.200.20">
    <property type="entry name" value="Phosphorylase Kinase, domain 1"/>
    <property type="match status" value="1"/>
</dbReference>
<keyword evidence="9" id="KW-0418">Kinase</keyword>
<dbReference type="FunFam" id="3.30.200.20:FF:000375">
    <property type="entry name" value="Cell division related protein kinase 2"/>
    <property type="match status" value="1"/>
</dbReference>
<dbReference type="STRING" id="75913.A0A0K0FPH2"/>
<evidence type="ECO:0000313" key="20">
    <source>
        <dbReference type="WBParaSite" id="SVE_1102900.1"/>
    </source>
</evidence>
<dbReference type="WBParaSite" id="SVE_1102900.1">
    <property type="protein sequence ID" value="SVE_1102900.1"/>
    <property type="gene ID" value="SVE_1102900"/>
</dbReference>
<keyword evidence="4" id="KW-0597">Phosphoprotein</keyword>
<evidence type="ECO:0000259" key="18">
    <source>
        <dbReference type="PROSITE" id="PS50011"/>
    </source>
</evidence>
<evidence type="ECO:0000256" key="8">
    <source>
        <dbReference type="ARBA" id="ARBA00022776"/>
    </source>
</evidence>
<keyword evidence="3 17" id="KW-0723">Serine/threonine-protein kinase</keyword>